<dbReference type="Proteomes" id="UP000630353">
    <property type="component" value="Unassembled WGS sequence"/>
</dbReference>
<dbReference type="SUPFAM" id="SSF47413">
    <property type="entry name" value="lambda repressor-like DNA-binding domains"/>
    <property type="match status" value="1"/>
</dbReference>
<dbReference type="EMBL" id="BMZS01000003">
    <property type="protein sequence ID" value="GHD46284.1"/>
    <property type="molecule type" value="Genomic_DNA"/>
</dbReference>
<name>A0A918XR73_9PROT</name>
<organism evidence="2 3">
    <name type="scientific">Thalassobaculum fulvum</name>
    <dbReference type="NCBI Taxonomy" id="1633335"/>
    <lineage>
        <taxon>Bacteria</taxon>
        <taxon>Pseudomonadati</taxon>
        <taxon>Pseudomonadota</taxon>
        <taxon>Alphaproteobacteria</taxon>
        <taxon>Rhodospirillales</taxon>
        <taxon>Thalassobaculaceae</taxon>
        <taxon>Thalassobaculum</taxon>
    </lineage>
</organism>
<dbReference type="SMART" id="SM00530">
    <property type="entry name" value="HTH_XRE"/>
    <property type="match status" value="1"/>
</dbReference>
<protein>
    <recommendedName>
        <fullName evidence="1">HTH cro/C1-type domain-containing protein</fullName>
    </recommendedName>
</protein>
<dbReference type="InterPro" id="IPR001387">
    <property type="entry name" value="Cro/C1-type_HTH"/>
</dbReference>
<evidence type="ECO:0000313" key="2">
    <source>
        <dbReference type="EMBL" id="GHD46284.1"/>
    </source>
</evidence>
<accession>A0A918XR73</accession>
<evidence type="ECO:0000259" key="1">
    <source>
        <dbReference type="PROSITE" id="PS50943"/>
    </source>
</evidence>
<reference evidence="2" key="1">
    <citation type="journal article" date="2014" name="Int. J. Syst. Evol. Microbiol.">
        <title>Complete genome sequence of Corynebacterium casei LMG S-19264T (=DSM 44701T), isolated from a smear-ripened cheese.</title>
        <authorList>
            <consortium name="US DOE Joint Genome Institute (JGI-PGF)"/>
            <person name="Walter F."/>
            <person name="Albersmeier A."/>
            <person name="Kalinowski J."/>
            <person name="Ruckert C."/>
        </authorList>
    </citation>
    <scope>NUCLEOTIDE SEQUENCE</scope>
    <source>
        <strain evidence="2">KCTC 42651</strain>
    </source>
</reference>
<reference evidence="2" key="2">
    <citation type="submission" date="2020-09" db="EMBL/GenBank/DDBJ databases">
        <authorList>
            <person name="Sun Q."/>
            <person name="Kim S."/>
        </authorList>
    </citation>
    <scope>NUCLEOTIDE SEQUENCE</scope>
    <source>
        <strain evidence="2">KCTC 42651</strain>
    </source>
</reference>
<dbReference type="PROSITE" id="PS50943">
    <property type="entry name" value="HTH_CROC1"/>
    <property type="match status" value="1"/>
</dbReference>
<gene>
    <name evidence="2" type="ORF">GCM10017083_15240</name>
</gene>
<evidence type="ECO:0000313" key="3">
    <source>
        <dbReference type="Proteomes" id="UP000630353"/>
    </source>
</evidence>
<dbReference type="RefSeq" id="WP_189988350.1">
    <property type="nucleotide sequence ID" value="NZ_BMZS01000003.1"/>
</dbReference>
<dbReference type="GO" id="GO:0003677">
    <property type="term" value="F:DNA binding"/>
    <property type="evidence" value="ECO:0007669"/>
    <property type="project" value="InterPro"/>
</dbReference>
<dbReference type="AlphaFoldDB" id="A0A918XR73"/>
<dbReference type="InterPro" id="IPR010982">
    <property type="entry name" value="Lambda_DNA-bd_dom_sf"/>
</dbReference>
<comment type="caution">
    <text evidence="2">The sequence shown here is derived from an EMBL/GenBank/DDBJ whole genome shotgun (WGS) entry which is preliminary data.</text>
</comment>
<dbReference type="Pfam" id="PF01381">
    <property type="entry name" value="HTH_3"/>
    <property type="match status" value="1"/>
</dbReference>
<sequence>MGWHDENYPTGLALRQFRRERGLSQEAVAAALGVNQSMISKWESGRERPSLANERSIWKLIGEKPIAERLEGLVEAIVSMPMSVALFDGSGRLVAESPVRAAWTGGAGIRDLLTAQDHANFARFGGLETVLSRPGLSFSYHRRRVYTGEHTIISGQNIQLGRVVLHYVSAATLPTVSATVCEGCDGYGEHAVRQPAPCVSCGGFGYRHGSASAGPGGRGHGQGW</sequence>
<keyword evidence="3" id="KW-1185">Reference proteome</keyword>
<dbReference type="Gene3D" id="1.10.260.40">
    <property type="entry name" value="lambda repressor-like DNA-binding domains"/>
    <property type="match status" value="1"/>
</dbReference>
<feature type="domain" description="HTH cro/C1-type" evidence="1">
    <location>
        <begin position="14"/>
        <end position="69"/>
    </location>
</feature>
<proteinExistence type="predicted"/>
<dbReference type="CDD" id="cd00093">
    <property type="entry name" value="HTH_XRE"/>
    <property type="match status" value="1"/>
</dbReference>